<protein>
    <recommendedName>
        <fullName evidence="4">Ecp2 effector protein domain-containing protein</fullName>
    </recommendedName>
</protein>
<dbReference type="RefSeq" id="XP_040703055.1">
    <property type="nucleotide sequence ID" value="XM_040847093.1"/>
</dbReference>
<reference evidence="3" key="1">
    <citation type="journal article" date="2017" name="Genome Biol.">
        <title>Comparative genomics reveals high biological diversity and specific adaptations in the industrially and medically important fungal genus Aspergillus.</title>
        <authorList>
            <person name="de Vries R.P."/>
            <person name="Riley R."/>
            <person name="Wiebenga A."/>
            <person name="Aguilar-Osorio G."/>
            <person name="Amillis S."/>
            <person name="Uchima C.A."/>
            <person name="Anderluh G."/>
            <person name="Asadollahi M."/>
            <person name="Askin M."/>
            <person name="Barry K."/>
            <person name="Battaglia E."/>
            <person name="Bayram O."/>
            <person name="Benocci T."/>
            <person name="Braus-Stromeyer S.A."/>
            <person name="Caldana C."/>
            <person name="Canovas D."/>
            <person name="Cerqueira G.C."/>
            <person name="Chen F."/>
            <person name="Chen W."/>
            <person name="Choi C."/>
            <person name="Clum A."/>
            <person name="Dos Santos R.A."/>
            <person name="Damasio A.R."/>
            <person name="Diallinas G."/>
            <person name="Emri T."/>
            <person name="Fekete E."/>
            <person name="Flipphi M."/>
            <person name="Freyberg S."/>
            <person name="Gallo A."/>
            <person name="Gournas C."/>
            <person name="Habgood R."/>
            <person name="Hainaut M."/>
            <person name="Harispe M.L."/>
            <person name="Henrissat B."/>
            <person name="Hilden K.S."/>
            <person name="Hope R."/>
            <person name="Hossain A."/>
            <person name="Karabika E."/>
            <person name="Karaffa L."/>
            <person name="Karanyi Z."/>
            <person name="Krasevec N."/>
            <person name="Kuo A."/>
            <person name="Kusch H."/>
            <person name="LaButti K."/>
            <person name="Lagendijk E.L."/>
            <person name="Lapidus A."/>
            <person name="Levasseur A."/>
            <person name="Lindquist E."/>
            <person name="Lipzen A."/>
            <person name="Logrieco A.F."/>
            <person name="MacCabe A."/>
            <person name="Maekelae M.R."/>
            <person name="Malavazi I."/>
            <person name="Melin P."/>
            <person name="Meyer V."/>
            <person name="Mielnichuk N."/>
            <person name="Miskei M."/>
            <person name="Molnar A.P."/>
            <person name="Mule G."/>
            <person name="Ngan C.Y."/>
            <person name="Orejas M."/>
            <person name="Orosz E."/>
            <person name="Ouedraogo J.P."/>
            <person name="Overkamp K.M."/>
            <person name="Park H.-S."/>
            <person name="Perrone G."/>
            <person name="Piumi F."/>
            <person name="Punt P.J."/>
            <person name="Ram A.F."/>
            <person name="Ramon A."/>
            <person name="Rauscher S."/>
            <person name="Record E."/>
            <person name="Riano-Pachon D.M."/>
            <person name="Robert V."/>
            <person name="Roehrig J."/>
            <person name="Ruller R."/>
            <person name="Salamov A."/>
            <person name="Salih N.S."/>
            <person name="Samson R.A."/>
            <person name="Sandor E."/>
            <person name="Sanguinetti M."/>
            <person name="Schuetze T."/>
            <person name="Sepcic K."/>
            <person name="Shelest E."/>
            <person name="Sherlock G."/>
            <person name="Sophianopoulou V."/>
            <person name="Squina F.M."/>
            <person name="Sun H."/>
            <person name="Susca A."/>
            <person name="Todd R.B."/>
            <person name="Tsang A."/>
            <person name="Unkles S.E."/>
            <person name="van de Wiele N."/>
            <person name="van Rossen-Uffink D."/>
            <person name="Oliveira J.V."/>
            <person name="Vesth T.C."/>
            <person name="Visser J."/>
            <person name="Yu J.-H."/>
            <person name="Zhou M."/>
            <person name="Andersen M.R."/>
            <person name="Archer D.B."/>
            <person name="Baker S.E."/>
            <person name="Benoit I."/>
            <person name="Brakhage A.A."/>
            <person name="Braus G.H."/>
            <person name="Fischer R."/>
            <person name="Frisvad J.C."/>
            <person name="Goldman G.H."/>
            <person name="Houbraken J."/>
            <person name="Oakley B."/>
            <person name="Pocsi I."/>
            <person name="Scazzocchio C."/>
            <person name="Seiboth B."/>
            <person name="vanKuyk P.A."/>
            <person name="Wortman J."/>
            <person name="Dyer P.S."/>
            <person name="Grigoriev I.V."/>
        </authorList>
    </citation>
    <scope>NUCLEOTIDE SEQUENCE [LARGE SCALE GENOMIC DNA]</scope>
    <source>
        <strain evidence="3">CBS 593.65</strain>
    </source>
</reference>
<evidence type="ECO:0000313" key="2">
    <source>
        <dbReference type="EMBL" id="OJJ59249.1"/>
    </source>
</evidence>
<evidence type="ECO:0008006" key="4">
    <source>
        <dbReference type="Google" id="ProtNLM"/>
    </source>
</evidence>
<organism evidence="2 3">
    <name type="scientific">Aspergillus sydowii CBS 593.65</name>
    <dbReference type="NCBI Taxonomy" id="1036612"/>
    <lineage>
        <taxon>Eukaryota</taxon>
        <taxon>Fungi</taxon>
        <taxon>Dikarya</taxon>
        <taxon>Ascomycota</taxon>
        <taxon>Pezizomycotina</taxon>
        <taxon>Eurotiomycetes</taxon>
        <taxon>Eurotiomycetidae</taxon>
        <taxon>Eurotiales</taxon>
        <taxon>Aspergillaceae</taxon>
        <taxon>Aspergillus</taxon>
        <taxon>Aspergillus subgen. Nidulantes</taxon>
    </lineage>
</organism>
<dbReference type="GeneID" id="63763166"/>
<gene>
    <name evidence="2" type="ORF">ASPSYDRAFT_45675</name>
</gene>
<feature type="signal peptide" evidence="1">
    <location>
        <begin position="1"/>
        <end position="18"/>
    </location>
</feature>
<dbReference type="VEuPathDB" id="FungiDB:ASPSYDRAFT_45675"/>
<name>A0A1L9TIK6_9EURO</name>
<proteinExistence type="predicted"/>
<accession>A0A1L9TIK6</accession>
<dbReference type="OrthoDB" id="4503944at2759"/>
<dbReference type="Proteomes" id="UP000184356">
    <property type="component" value="Unassembled WGS sequence"/>
</dbReference>
<dbReference type="EMBL" id="KV878586">
    <property type="protein sequence ID" value="OJJ59249.1"/>
    <property type="molecule type" value="Genomic_DNA"/>
</dbReference>
<evidence type="ECO:0000256" key="1">
    <source>
        <dbReference type="SAM" id="SignalP"/>
    </source>
</evidence>
<dbReference type="PANTHER" id="PTHR39603:SF1">
    <property type="entry name" value="CYANOVIRIN-N DOMAIN-CONTAINING PROTEIN"/>
    <property type="match status" value="1"/>
</dbReference>
<evidence type="ECO:0000313" key="3">
    <source>
        <dbReference type="Proteomes" id="UP000184356"/>
    </source>
</evidence>
<keyword evidence="3" id="KW-1185">Reference proteome</keyword>
<dbReference type="AlphaFoldDB" id="A0A1L9TIK6"/>
<keyword evidence="1" id="KW-0732">Signal</keyword>
<sequence>MKAATVLSALAITTGAAAAGVQCGGEPYAPVSNIKNCINFLKDKGTAQCKVGGSNGGFCQDGDAVILGHGTKQTNCQNIAAAAEAILGQCTKGNTAGGRSTIGGNENIWITVKKA</sequence>
<feature type="chain" id="PRO_5012476749" description="Ecp2 effector protein domain-containing protein" evidence="1">
    <location>
        <begin position="19"/>
        <end position="115"/>
    </location>
</feature>
<dbReference type="PANTHER" id="PTHR39603">
    <property type="entry name" value="CYANOVIRIN-N DOMAIN-CONTAINING PROTEIN"/>
    <property type="match status" value="1"/>
</dbReference>